<feature type="region of interest" description="Disordered" evidence="1">
    <location>
        <begin position="209"/>
        <end position="272"/>
    </location>
</feature>
<dbReference type="OrthoDB" id="2626647at2"/>
<sequence>MNYHIMQFRRTIMKKKIAYMLIGALCSITLTYGFVAFADQLETPSTVKDPTVVSETAKQQIAKANEVSITLIPSPSQSHANEVSITLIPSPSQSHSTNTLKTIEESFKLDQMRKLEIKINQNGLKVKIKLKRENAKIDSEVEIEKIGDHNSHLEGSEADQYIQQLLGSIGLNKTMSKQEFADALLKKFDIDPGQAEIKVKLKWNNQSSELEYEQDDKDKEDQKFQKVRKKHKDQIDRDDRDDRDDGDHHGGNYKNEHDDHDHNNHNDGDEEE</sequence>
<feature type="compositionally biased region" description="Basic and acidic residues" evidence="1">
    <location>
        <begin position="233"/>
        <end position="272"/>
    </location>
</feature>
<keyword evidence="3" id="KW-1185">Reference proteome</keyword>
<comment type="caution">
    <text evidence="2">The sequence shown here is derived from an EMBL/GenBank/DDBJ whole genome shotgun (WGS) entry which is preliminary data.</text>
</comment>
<dbReference type="AlphaFoldDB" id="A0A4Y8LN50"/>
<evidence type="ECO:0000313" key="3">
    <source>
        <dbReference type="Proteomes" id="UP000297900"/>
    </source>
</evidence>
<organism evidence="2 3">
    <name type="scientific">Cohnella luojiensis</name>
    <dbReference type="NCBI Taxonomy" id="652876"/>
    <lineage>
        <taxon>Bacteria</taxon>
        <taxon>Bacillati</taxon>
        <taxon>Bacillota</taxon>
        <taxon>Bacilli</taxon>
        <taxon>Bacillales</taxon>
        <taxon>Paenibacillaceae</taxon>
        <taxon>Cohnella</taxon>
    </lineage>
</organism>
<name>A0A4Y8LN50_9BACL</name>
<dbReference type="InterPro" id="IPR025623">
    <property type="entry name" value="YusW"/>
</dbReference>
<dbReference type="EMBL" id="SOMN01000059">
    <property type="protein sequence ID" value="TFE19491.1"/>
    <property type="molecule type" value="Genomic_DNA"/>
</dbReference>
<dbReference type="Proteomes" id="UP000297900">
    <property type="component" value="Unassembled WGS sequence"/>
</dbReference>
<evidence type="ECO:0000313" key="2">
    <source>
        <dbReference type="EMBL" id="TFE19491.1"/>
    </source>
</evidence>
<reference evidence="2 3" key="1">
    <citation type="submission" date="2019-03" db="EMBL/GenBank/DDBJ databases">
        <title>Cohnella endophytica sp. nov., a novel endophytic bacterium isolated from bark of Sonneratia apetala.</title>
        <authorList>
            <person name="Tuo L."/>
        </authorList>
    </citation>
    <scope>NUCLEOTIDE SEQUENCE [LARGE SCALE GENOMIC DNA]</scope>
    <source>
        <strain evidence="2 3">CCTCC AB 208254</strain>
    </source>
</reference>
<gene>
    <name evidence="2" type="ORF">E2980_23150</name>
</gene>
<evidence type="ECO:0000256" key="1">
    <source>
        <dbReference type="SAM" id="MobiDB-lite"/>
    </source>
</evidence>
<protein>
    <submittedName>
        <fullName evidence="2">Uncharacterized protein</fullName>
    </submittedName>
</protein>
<proteinExistence type="predicted"/>
<dbReference type="Pfam" id="PF14039">
    <property type="entry name" value="YusW"/>
    <property type="match status" value="1"/>
</dbReference>
<accession>A0A4Y8LN50</accession>